<dbReference type="GO" id="GO:0003824">
    <property type="term" value="F:catalytic activity"/>
    <property type="evidence" value="ECO:0007669"/>
    <property type="project" value="InterPro"/>
</dbReference>
<dbReference type="SUPFAM" id="SSF56219">
    <property type="entry name" value="DNase I-like"/>
    <property type="match status" value="1"/>
</dbReference>
<dbReference type="EMBL" id="CP046173">
    <property type="protein sequence ID" value="QIS23810.1"/>
    <property type="molecule type" value="Genomic_DNA"/>
</dbReference>
<dbReference type="Gene3D" id="3.50.50.60">
    <property type="entry name" value="FAD/NAD(P)-binding domain"/>
    <property type="match status" value="1"/>
</dbReference>
<dbReference type="AlphaFoldDB" id="A0A6G9ZEE8"/>
<dbReference type="Proteomes" id="UP000500953">
    <property type="component" value="Chromosome"/>
</dbReference>
<evidence type="ECO:0008006" key="5">
    <source>
        <dbReference type="Google" id="ProtNLM"/>
    </source>
</evidence>
<dbReference type="InterPro" id="IPR005135">
    <property type="entry name" value="Endo/exonuclease/phosphatase"/>
</dbReference>
<proteinExistence type="predicted"/>
<evidence type="ECO:0000313" key="3">
    <source>
        <dbReference type="EMBL" id="QIS23810.1"/>
    </source>
</evidence>
<dbReference type="Pfam" id="PF03372">
    <property type="entry name" value="Exo_endo_phos"/>
    <property type="match status" value="1"/>
</dbReference>
<dbReference type="InterPro" id="IPR036188">
    <property type="entry name" value="FAD/NAD-bd_sf"/>
</dbReference>
<protein>
    <recommendedName>
        <fullName evidence="5">Endonuclease/exonuclease/phosphatase domain-containing protein</fullName>
    </recommendedName>
</protein>
<name>A0A6G9ZEE8_9NOCA</name>
<organism evidence="3 4">
    <name type="scientific">Nocardia terpenica</name>
    <dbReference type="NCBI Taxonomy" id="455432"/>
    <lineage>
        <taxon>Bacteria</taxon>
        <taxon>Bacillati</taxon>
        <taxon>Actinomycetota</taxon>
        <taxon>Actinomycetes</taxon>
        <taxon>Mycobacteriales</taxon>
        <taxon>Nocardiaceae</taxon>
        <taxon>Nocardia</taxon>
    </lineage>
</organism>
<gene>
    <name evidence="3" type="ORF">F6W96_41510</name>
</gene>
<dbReference type="InterPro" id="IPR036691">
    <property type="entry name" value="Endo/exonu/phosph_ase_sf"/>
</dbReference>
<sequence>MVAAEFLEYYGVPYVLVERRTKPSVLPGSRGMRTRGAELFRQIGIEQRLYQVAATASAAGGVGGGWRDDALRTARVLDISRARTWLWPIRARSGGWRGYVLTMVSAVTWNVLHRVHAENWYRDVANRWPDEAHRIAAIARQVARRTEEVIALQEVSGDQLAALRSALPDRTLHALRYPRVPRSRRIESALRDRAEYLVVLTAGPSREVVAEPFASDPGKGALVVHTDAAVVIATHVTGNFHRNRQLARLAELATPGRRTILLGDFNTDRTTVAAALGPAFTVAELPPTALPTHPRTSADPKSQYVDHIAVRNGTIREITVENTHGLSDHNLVRAIIE</sequence>
<dbReference type="GO" id="GO:0071949">
    <property type="term" value="F:FAD binding"/>
    <property type="evidence" value="ECO:0007669"/>
    <property type="project" value="InterPro"/>
</dbReference>
<feature type="domain" description="Endonuclease/exonuclease/phosphatase" evidence="2">
    <location>
        <begin position="107"/>
        <end position="329"/>
    </location>
</feature>
<dbReference type="InterPro" id="IPR002938">
    <property type="entry name" value="FAD-bd"/>
</dbReference>
<dbReference type="RefSeq" id="WP_238845705.1">
    <property type="nucleotide sequence ID" value="NZ_CP046173.1"/>
</dbReference>
<reference evidence="3 4" key="1">
    <citation type="journal article" date="2019" name="ACS Chem. Biol.">
        <title>Identification and Mobilization of a Cryptic Antibiotic Biosynthesis Gene Locus from a Human-Pathogenic Nocardia Isolate.</title>
        <authorList>
            <person name="Herisse M."/>
            <person name="Ishida K."/>
            <person name="Porter J.L."/>
            <person name="Howden B."/>
            <person name="Hertweck C."/>
            <person name="Stinear T.P."/>
            <person name="Pidot S.J."/>
        </authorList>
    </citation>
    <scope>NUCLEOTIDE SEQUENCE [LARGE SCALE GENOMIC DNA]</scope>
    <source>
        <strain evidence="3 4">AUSMDU00012715</strain>
    </source>
</reference>
<dbReference type="Pfam" id="PF01494">
    <property type="entry name" value="FAD_binding_3"/>
    <property type="match status" value="1"/>
</dbReference>
<dbReference type="Gene3D" id="3.60.10.10">
    <property type="entry name" value="Endonuclease/exonuclease/phosphatase"/>
    <property type="match status" value="1"/>
</dbReference>
<evidence type="ECO:0000259" key="2">
    <source>
        <dbReference type="Pfam" id="PF03372"/>
    </source>
</evidence>
<feature type="domain" description="FAD-binding" evidence="1">
    <location>
        <begin position="1"/>
        <end position="60"/>
    </location>
</feature>
<evidence type="ECO:0000259" key="1">
    <source>
        <dbReference type="Pfam" id="PF01494"/>
    </source>
</evidence>
<accession>A0A6G9ZEE8</accession>
<evidence type="ECO:0000313" key="4">
    <source>
        <dbReference type="Proteomes" id="UP000500953"/>
    </source>
</evidence>